<dbReference type="GO" id="GO:0045454">
    <property type="term" value="P:cell redox homeostasis"/>
    <property type="evidence" value="ECO:0007669"/>
    <property type="project" value="TreeGrafter"/>
</dbReference>
<dbReference type="RefSeq" id="WP_281807033.1">
    <property type="nucleotide sequence ID" value="NZ_BSEC01000006.1"/>
</dbReference>
<evidence type="ECO:0000256" key="3">
    <source>
        <dbReference type="ARBA" id="ARBA00022723"/>
    </source>
</evidence>
<dbReference type="FunFam" id="3.40.30.10:FF:000001">
    <property type="entry name" value="Thioredoxin"/>
    <property type="match status" value="1"/>
</dbReference>
<dbReference type="Gene3D" id="2.30.30.380">
    <property type="entry name" value="Zn-finger domain of Sec23/24"/>
    <property type="match status" value="1"/>
</dbReference>
<dbReference type="InterPro" id="IPR049299">
    <property type="entry name" value="Thio2_N"/>
</dbReference>
<evidence type="ECO:0000256" key="2">
    <source>
        <dbReference type="ARBA" id="ARBA00022448"/>
    </source>
</evidence>
<dbReference type="PANTHER" id="PTHR45663:SF11">
    <property type="entry name" value="GEO12009P1"/>
    <property type="match status" value="1"/>
</dbReference>
<dbReference type="SUPFAM" id="SSF52833">
    <property type="entry name" value="Thioredoxin-like"/>
    <property type="match status" value="1"/>
</dbReference>
<comment type="caution">
    <text evidence="9">The sequence shown here is derived from an EMBL/GenBank/DDBJ whole genome shotgun (WGS) entry which is preliminary data.</text>
</comment>
<dbReference type="InterPro" id="IPR005746">
    <property type="entry name" value="Thioredoxin"/>
</dbReference>
<accession>A0A9W6LUU6</accession>
<evidence type="ECO:0000256" key="1">
    <source>
        <dbReference type="ARBA" id="ARBA00008987"/>
    </source>
</evidence>
<keyword evidence="6" id="KW-0676">Redox-active center</keyword>
<evidence type="ECO:0000313" key="10">
    <source>
        <dbReference type="Proteomes" id="UP001144323"/>
    </source>
</evidence>
<sequence length="145" mass="15959">MTEKRRVVCPNCDSINAVPTDRPAEAAKCGRCHAKLFQGFPIDLSSERLERHVANSDIPIVVDFWAPWCGPCRAMGPIYAQTTKSIEPRVRFAKVNVDENPQAAARYSIQGIPALVAFREGKVVARQAGLTDAQALRGWVERLAA</sequence>
<dbReference type="PRINTS" id="PR00421">
    <property type="entry name" value="THIOREDOXIN"/>
</dbReference>
<keyword evidence="10" id="KW-1185">Reference proteome</keyword>
<evidence type="ECO:0000256" key="7">
    <source>
        <dbReference type="NCBIfam" id="TIGR01068"/>
    </source>
</evidence>
<evidence type="ECO:0000256" key="5">
    <source>
        <dbReference type="ARBA" id="ARBA00023157"/>
    </source>
</evidence>
<dbReference type="InterPro" id="IPR013766">
    <property type="entry name" value="Thioredoxin_domain"/>
</dbReference>
<dbReference type="Gene3D" id="3.40.30.10">
    <property type="entry name" value="Glutaredoxin"/>
    <property type="match status" value="1"/>
</dbReference>
<comment type="similarity">
    <text evidence="1">Belongs to the thioredoxin family.</text>
</comment>
<reference evidence="9" key="1">
    <citation type="journal article" date="2023" name="Int. J. Syst. Evol. Microbiol.">
        <title>Methylocystis iwaonis sp. nov., a type II methane-oxidizing bacterium from surface soil of a rice paddy field in Japan, and emended description of the genus Methylocystis (ex Whittenbury et al. 1970) Bowman et al. 1993.</title>
        <authorList>
            <person name="Kaise H."/>
            <person name="Sawadogo J.B."/>
            <person name="Alam M.S."/>
            <person name="Ueno C."/>
            <person name="Dianou D."/>
            <person name="Shinjo R."/>
            <person name="Asakawa S."/>
        </authorList>
    </citation>
    <scope>NUCLEOTIDE SEQUENCE</scope>
    <source>
        <strain evidence="9">LMG27198</strain>
    </source>
</reference>
<evidence type="ECO:0000256" key="6">
    <source>
        <dbReference type="ARBA" id="ARBA00023284"/>
    </source>
</evidence>
<dbReference type="Pfam" id="PF00085">
    <property type="entry name" value="Thioredoxin"/>
    <property type="match status" value="1"/>
</dbReference>
<dbReference type="NCBIfam" id="TIGR01068">
    <property type="entry name" value="thioredoxin"/>
    <property type="match status" value="1"/>
</dbReference>
<dbReference type="InterPro" id="IPR036249">
    <property type="entry name" value="Thioredoxin-like_sf"/>
</dbReference>
<dbReference type="GO" id="GO:0015035">
    <property type="term" value="F:protein-disulfide reductase activity"/>
    <property type="evidence" value="ECO:0007669"/>
    <property type="project" value="UniProtKB-UniRule"/>
</dbReference>
<dbReference type="PROSITE" id="PS51352">
    <property type="entry name" value="THIOREDOXIN_2"/>
    <property type="match status" value="1"/>
</dbReference>
<dbReference type="Proteomes" id="UP001144323">
    <property type="component" value="Unassembled WGS sequence"/>
</dbReference>
<evidence type="ECO:0000313" key="9">
    <source>
        <dbReference type="EMBL" id="GLI95947.1"/>
    </source>
</evidence>
<dbReference type="PANTHER" id="PTHR45663">
    <property type="entry name" value="GEO12009P1"/>
    <property type="match status" value="1"/>
</dbReference>
<name>A0A9W6LUU6_9HYPH</name>
<dbReference type="Pfam" id="PF21352">
    <property type="entry name" value="Zn_ribbon_Thio2"/>
    <property type="match status" value="1"/>
</dbReference>
<organism evidence="9 10">
    <name type="scientific">Methylocystis echinoides</name>
    <dbReference type="NCBI Taxonomy" id="29468"/>
    <lineage>
        <taxon>Bacteria</taxon>
        <taxon>Pseudomonadati</taxon>
        <taxon>Pseudomonadota</taxon>
        <taxon>Alphaproteobacteria</taxon>
        <taxon>Hyphomicrobiales</taxon>
        <taxon>Methylocystaceae</taxon>
        <taxon>Methylocystis</taxon>
    </lineage>
</organism>
<dbReference type="EMBL" id="BSEC01000006">
    <property type="protein sequence ID" value="GLI95947.1"/>
    <property type="molecule type" value="Genomic_DNA"/>
</dbReference>
<feature type="domain" description="Thioredoxin" evidence="8">
    <location>
        <begin position="18"/>
        <end position="145"/>
    </location>
</feature>
<dbReference type="CDD" id="cd02947">
    <property type="entry name" value="TRX_family"/>
    <property type="match status" value="1"/>
</dbReference>
<keyword evidence="3" id="KW-0479">Metal-binding</keyword>
<keyword evidence="5" id="KW-1015">Disulfide bond</keyword>
<dbReference type="InterPro" id="IPR017937">
    <property type="entry name" value="Thioredoxin_CS"/>
</dbReference>
<proteinExistence type="inferred from homology"/>
<dbReference type="PROSITE" id="PS00194">
    <property type="entry name" value="THIOREDOXIN_1"/>
    <property type="match status" value="1"/>
</dbReference>
<evidence type="ECO:0000256" key="4">
    <source>
        <dbReference type="ARBA" id="ARBA00022982"/>
    </source>
</evidence>
<evidence type="ECO:0000259" key="8">
    <source>
        <dbReference type="PROSITE" id="PS51352"/>
    </source>
</evidence>
<protein>
    <recommendedName>
        <fullName evidence="7">Thioredoxin</fullName>
    </recommendedName>
</protein>
<dbReference type="GO" id="GO:0005829">
    <property type="term" value="C:cytosol"/>
    <property type="evidence" value="ECO:0007669"/>
    <property type="project" value="TreeGrafter"/>
</dbReference>
<dbReference type="NCBIfam" id="NF008229">
    <property type="entry name" value="PRK10996.1"/>
    <property type="match status" value="1"/>
</dbReference>
<dbReference type="AlphaFoldDB" id="A0A9W6LUU6"/>
<gene>
    <name evidence="9" type="ORF">LMG27198_49390</name>
</gene>
<dbReference type="GO" id="GO:0046872">
    <property type="term" value="F:metal ion binding"/>
    <property type="evidence" value="ECO:0007669"/>
    <property type="project" value="UniProtKB-KW"/>
</dbReference>
<keyword evidence="4" id="KW-0249">Electron transport</keyword>
<keyword evidence="2" id="KW-0813">Transport</keyword>